<proteinExistence type="predicted"/>
<dbReference type="SUPFAM" id="SSF81383">
    <property type="entry name" value="F-box domain"/>
    <property type="match status" value="1"/>
</dbReference>
<evidence type="ECO:0000256" key="2">
    <source>
        <dbReference type="ARBA" id="ARBA00022737"/>
    </source>
</evidence>
<evidence type="ECO:0000313" key="4">
    <source>
        <dbReference type="EMBL" id="KZN04024.1"/>
    </source>
</evidence>
<dbReference type="InterPro" id="IPR001810">
    <property type="entry name" value="F-box_dom"/>
</dbReference>
<reference evidence="4" key="1">
    <citation type="journal article" date="2016" name="Nat. Genet.">
        <title>A high-quality carrot genome assembly provides new insights into carotenoid accumulation and asterid genome evolution.</title>
        <authorList>
            <person name="Iorizzo M."/>
            <person name="Ellison S."/>
            <person name="Senalik D."/>
            <person name="Zeng P."/>
            <person name="Satapoomin P."/>
            <person name="Huang J."/>
            <person name="Bowman M."/>
            <person name="Iovene M."/>
            <person name="Sanseverino W."/>
            <person name="Cavagnaro P."/>
            <person name="Yildiz M."/>
            <person name="Macko-Podgorni A."/>
            <person name="Moranska E."/>
            <person name="Grzebelus E."/>
            <person name="Grzebelus D."/>
            <person name="Ashrafi H."/>
            <person name="Zheng Z."/>
            <person name="Cheng S."/>
            <person name="Spooner D."/>
            <person name="Van Deynze A."/>
            <person name="Simon P."/>
        </authorList>
    </citation>
    <scope>NUCLEOTIDE SEQUENCE [LARGE SCALE GENOMIC DNA]</scope>
    <source>
        <tissue evidence="4">Leaf</tissue>
    </source>
</reference>
<dbReference type="EMBL" id="LNRQ01000002">
    <property type="protein sequence ID" value="KZN04024.1"/>
    <property type="molecule type" value="Genomic_DNA"/>
</dbReference>
<dbReference type="Pfam" id="PF00646">
    <property type="entry name" value="F-box"/>
    <property type="match status" value="1"/>
</dbReference>
<evidence type="ECO:0000256" key="1">
    <source>
        <dbReference type="ARBA" id="ARBA00022441"/>
    </source>
</evidence>
<keyword evidence="2" id="KW-0677">Repeat</keyword>
<protein>
    <recommendedName>
        <fullName evidence="3">F-box domain-containing protein</fullName>
    </recommendedName>
</protein>
<dbReference type="AlphaFoldDB" id="A0A166CKR2"/>
<dbReference type="STRING" id="79200.A0A166CKR2"/>
<comment type="caution">
    <text evidence="4">The sequence shown here is derived from an EMBL/GenBank/DDBJ whole genome shotgun (WGS) entry which is preliminary data.</text>
</comment>
<organism evidence="4">
    <name type="scientific">Daucus carota subsp. sativus</name>
    <name type="common">Carrot</name>
    <dbReference type="NCBI Taxonomy" id="79200"/>
    <lineage>
        <taxon>Eukaryota</taxon>
        <taxon>Viridiplantae</taxon>
        <taxon>Streptophyta</taxon>
        <taxon>Embryophyta</taxon>
        <taxon>Tracheophyta</taxon>
        <taxon>Spermatophyta</taxon>
        <taxon>Magnoliopsida</taxon>
        <taxon>eudicotyledons</taxon>
        <taxon>Gunneridae</taxon>
        <taxon>Pentapetalae</taxon>
        <taxon>asterids</taxon>
        <taxon>campanulids</taxon>
        <taxon>Apiales</taxon>
        <taxon>Apiaceae</taxon>
        <taxon>Apioideae</taxon>
        <taxon>Scandiceae</taxon>
        <taxon>Daucinae</taxon>
        <taxon>Daucus</taxon>
        <taxon>Daucus sect. Daucus</taxon>
    </lineage>
</organism>
<dbReference type="InterPro" id="IPR036047">
    <property type="entry name" value="F-box-like_dom_sf"/>
</dbReference>
<dbReference type="PANTHER" id="PTHR46344:SF4">
    <property type="entry name" value="OS07G0153400 PROTEIN"/>
    <property type="match status" value="1"/>
</dbReference>
<sequence length="188" mass="21013">MMQRVRVSSQQAPVHKLGDSQMTLSPKFRLAAPRSSLFDSSVESELALRGEPLIPGLPDDIAHNCLLRLPVESHTSCKSVSRRWYQLLGISEHERIKLKVYYTNTDCWEAVAGAPLPEQICKPFSVNCCESRIYVVGRNLHVAVGHISRTDQAIIPDNRWNFSVQWQVVDAPAAFSDLVPTSAQVLFA</sequence>
<gene>
    <name evidence="4" type="ORF">DCAR_004822</name>
</gene>
<dbReference type="Gene3D" id="1.20.1280.50">
    <property type="match status" value="1"/>
</dbReference>
<dbReference type="Gramene" id="KZN04024">
    <property type="protein sequence ID" value="KZN04024"/>
    <property type="gene ID" value="DCAR_004822"/>
</dbReference>
<feature type="domain" description="F-box" evidence="3">
    <location>
        <begin position="57"/>
        <end position="97"/>
    </location>
</feature>
<dbReference type="PANTHER" id="PTHR46344">
    <property type="entry name" value="OS02G0202900 PROTEIN"/>
    <property type="match status" value="1"/>
</dbReference>
<keyword evidence="1" id="KW-0880">Kelch repeat</keyword>
<name>A0A166CKR2_DAUCS</name>
<accession>A0A166CKR2</accession>
<dbReference type="SMART" id="SM00256">
    <property type="entry name" value="FBOX"/>
    <property type="match status" value="1"/>
</dbReference>
<evidence type="ECO:0000259" key="3">
    <source>
        <dbReference type="SMART" id="SM00256"/>
    </source>
</evidence>